<evidence type="ECO:0000256" key="1">
    <source>
        <dbReference type="SAM" id="SignalP"/>
    </source>
</evidence>
<gene>
    <name evidence="2" type="ORF">EI290_04640</name>
</gene>
<keyword evidence="3" id="KW-1185">Reference proteome</keyword>
<reference evidence="2 3" key="1">
    <citation type="submission" date="2018-12" db="EMBL/GenBank/DDBJ databases">
        <authorList>
            <person name="Feng G."/>
            <person name="Zhu H."/>
        </authorList>
    </citation>
    <scope>NUCLEOTIDE SEQUENCE [LARGE SCALE GENOMIC DNA]</scope>
    <source>
        <strain evidence="2 3">9PBR-2</strain>
    </source>
</reference>
<accession>A0A3R9MBX4</accession>
<name>A0A3R9MBX4_9BACT</name>
<evidence type="ECO:0000313" key="3">
    <source>
        <dbReference type="Proteomes" id="UP000280066"/>
    </source>
</evidence>
<feature type="signal peptide" evidence="1">
    <location>
        <begin position="1"/>
        <end position="21"/>
    </location>
</feature>
<dbReference type="AlphaFoldDB" id="A0A3R9MBX4"/>
<evidence type="ECO:0000313" key="2">
    <source>
        <dbReference type="EMBL" id="RSK36177.1"/>
    </source>
</evidence>
<dbReference type="EMBL" id="RWIS01000002">
    <property type="protein sequence ID" value="RSK36177.1"/>
    <property type="molecule type" value="Genomic_DNA"/>
</dbReference>
<sequence length="264" mass="30349">MKVTCLLLVLGVLGAARTARATAQQPDYLVYRGDTLQLQSNPLEGWLHKLPQRPPELESGSTACWRGYTATWLLENGQLFLLEIRPGCNSSKASIPLRRWFRPDARGRVAATWVSGTLDMPLGKLLHYEHMGYGSMYEKDWLLTFQHGRLVGQHTYRNRAAPVPESEQLQKQLYQTVEWSRISKQPEAAYRVFVEFRPDSTGRHCAVVIRKGTDQPYAAAALAAARQLARRNWGATYRYGRWVPMRWTMPVTFSEENRRKYARH</sequence>
<protein>
    <recommendedName>
        <fullName evidence="4">TonB C-terminal domain-containing protein</fullName>
    </recommendedName>
</protein>
<comment type="caution">
    <text evidence="2">The sequence shown here is derived from an EMBL/GenBank/DDBJ whole genome shotgun (WGS) entry which is preliminary data.</text>
</comment>
<dbReference type="RefSeq" id="WP_125427233.1">
    <property type="nucleotide sequence ID" value="NZ_RWIS01000002.1"/>
</dbReference>
<dbReference type="Proteomes" id="UP000280066">
    <property type="component" value="Unassembled WGS sequence"/>
</dbReference>
<proteinExistence type="predicted"/>
<feature type="chain" id="PRO_5018621870" description="TonB C-terminal domain-containing protein" evidence="1">
    <location>
        <begin position="22"/>
        <end position="264"/>
    </location>
</feature>
<keyword evidence="1" id="KW-0732">Signal</keyword>
<organism evidence="2 3">
    <name type="scientific">Hymenobacter metallilatus</name>
    <dbReference type="NCBI Taxonomy" id="2493666"/>
    <lineage>
        <taxon>Bacteria</taxon>
        <taxon>Pseudomonadati</taxon>
        <taxon>Bacteroidota</taxon>
        <taxon>Cytophagia</taxon>
        <taxon>Cytophagales</taxon>
        <taxon>Hymenobacteraceae</taxon>
        <taxon>Hymenobacter</taxon>
    </lineage>
</organism>
<dbReference type="OrthoDB" id="1438245at2"/>
<evidence type="ECO:0008006" key="4">
    <source>
        <dbReference type="Google" id="ProtNLM"/>
    </source>
</evidence>